<evidence type="ECO:0000313" key="3">
    <source>
        <dbReference type="WBParaSite" id="SSLN_0001351401-mRNA-1"/>
    </source>
</evidence>
<dbReference type="OrthoDB" id="5970161at2759"/>
<dbReference type="EMBL" id="UYSU01037729">
    <property type="protein sequence ID" value="VDL99398.1"/>
    <property type="molecule type" value="Genomic_DNA"/>
</dbReference>
<keyword evidence="2" id="KW-1185">Reference proteome</keyword>
<protein>
    <submittedName>
        <fullName evidence="1 3">Uncharacterized protein</fullName>
    </submittedName>
</protein>
<name>A0A183T965_SCHSO</name>
<evidence type="ECO:0000313" key="2">
    <source>
        <dbReference type="Proteomes" id="UP000275846"/>
    </source>
</evidence>
<accession>A0A183T965</accession>
<evidence type="ECO:0000313" key="1">
    <source>
        <dbReference type="EMBL" id="VDL99398.1"/>
    </source>
</evidence>
<organism evidence="3">
    <name type="scientific">Schistocephalus solidus</name>
    <name type="common">Tapeworm</name>
    <dbReference type="NCBI Taxonomy" id="70667"/>
    <lineage>
        <taxon>Eukaryota</taxon>
        <taxon>Metazoa</taxon>
        <taxon>Spiralia</taxon>
        <taxon>Lophotrochozoa</taxon>
        <taxon>Platyhelminthes</taxon>
        <taxon>Cestoda</taxon>
        <taxon>Eucestoda</taxon>
        <taxon>Diphyllobothriidea</taxon>
        <taxon>Diphyllobothriidae</taxon>
        <taxon>Schistocephalus</taxon>
    </lineage>
</organism>
<reference evidence="3" key="1">
    <citation type="submission" date="2016-06" db="UniProtKB">
        <authorList>
            <consortium name="WormBaseParasite"/>
        </authorList>
    </citation>
    <scope>IDENTIFICATION</scope>
</reference>
<dbReference type="Proteomes" id="UP000275846">
    <property type="component" value="Unassembled WGS sequence"/>
</dbReference>
<dbReference type="AlphaFoldDB" id="A0A183T965"/>
<dbReference type="WBParaSite" id="SSLN_0001351401-mRNA-1">
    <property type="protein sequence ID" value="SSLN_0001351401-mRNA-1"/>
    <property type="gene ID" value="SSLN_0001351401"/>
</dbReference>
<sequence>MEHTVDIVRLRRSNCRFTSLRAMDSQLTSGENHVGRSSVSPEAPLAFREQTLLYVTIQTIEKDTGEHLPGDVEQGDSPVVVAELPVHLLLVEMDDCDVFEILENLFLAPHRLEVCCKLFHQFQLLVDLPQPLLYKMATSVEDCLVCSSRAVDVGFVLSVLLDEQSVDVCVVVMEPVLHVLLISPPDENIVQQLSAPRPRVHPHDLLTRRKAEEGVGQQEPVFCTGSQKKEAVNITATETVGTQNSLPGSMVRPEVGVEVNKDN</sequence>
<proteinExistence type="predicted"/>
<reference evidence="1 2" key="2">
    <citation type="submission" date="2018-11" db="EMBL/GenBank/DDBJ databases">
        <authorList>
            <consortium name="Pathogen Informatics"/>
        </authorList>
    </citation>
    <scope>NUCLEOTIDE SEQUENCE [LARGE SCALE GENOMIC DNA]</scope>
    <source>
        <strain evidence="1 2">NST_G2</strain>
    </source>
</reference>
<gene>
    <name evidence="1" type="ORF">SSLN_LOCUS13013</name>
</gene>